<feature type="region of interest" description="Disordered" evidence="1">
    <location>
        <begin position="109"/>
        <end position="219"/>
    </location>
</feature>
<sequence length="259" mass="29086">MSFPLNESCIKFDDIHYLNLDTKIVGKGRDRVKFLDLEGRWKRSGSSCATIANAFNHIEKLNYATTPLTDLGECSLNAIRGPTPFSTKITTPIKKTPLLPTSDPITVKIEQEVPPSPREIVPHRSAGYGDAHQKRRLSIPAERSRSPSISSRNASPVPQVVYDSSATKGKWSPRSNNKDFGYSSSPSSGYPSPRLNDDLEFNRPPHRTQALSPLPSPRKAYDSEYDASIVYKASKEYNESFHDVRMSLRESRRRMIFGK</sequence>
<name>A0A0N4ZB90_PARTI</name>
<organism evidence="2 3">
    <name type="scientific">Parastrongyloides trichosuri</name>
    <name type="common">Possum-specific nematode worm</name>
    <dbReference type="NCBI Taxonomy" id="131310"/>
    <lineage>
        <taxon>Eukaryota</taxon>
        <taxon>Metazoa</taxon>
        <taxon>Ecdysozoa</taxon>
        <taxon>Nematoda</taxon>
        <taxon>Chromadorea</taxon>
        <taxon>Rhabditida</taxon>
        <taxon>Tylenchina</taxon>
        <taxon>Panagrolaimomorpha</taxon>
        <taxon>Strongyloidoidea</taxon>
        <taxon>Strongyloididae</taxon>
        <taxon>Parastrongyloides</taxon>
    </lineage>
</organism>
<dbReference type="AlphaFoldDB" id="A0A0N4ZB90"/>
<evidence type="ECO:0000313" key="3">
    <source>
        <dbReference type="WBParaSite" id="PTRK_0000480300.1"/>
    </source>
</evidence>
<accession>A0A0N4ZB90</accession>
<protein>
    <submittedName>
        <fullName evidence="3">Uncharacterized protein</fullName>
    </submittedName>
</protein>
<dbReference type="WBParaSite" id="PTRK_0000480300.1">
    <property type="protein sequence ID" value="PTRK_0000480300.1"/>
    <property type="gene ID" value="PTRK_0000480300"/>
</dbReference>
<dbReference type="Proteomes" id="UP000038045">
    <property type="component" value="Unplaced"/>
</dbReference>
<feature type="compositionally biased region" description="Low complexity" evidence="1">
    <location>
        <begin position="181"/>
        <end position="193"/>
    </location>
</feature>
<proteinExistence type="predicted"/>
<feature type="compositionally biased region" description="Low complexity" evidence="1">
    <location>
        <begin position="138"/>
        <end position="156"/>
    </location>
</feature>
<evidence type="ECO:0000313" key="2">
    <source>
        <dbReference type="Proteomes" id="UP000038045"/>
    </source>
</evidence>
<reference evidence="3" key="1">
    <citation type="submission" date="2017-02" db="UniProtKB">
        <authorList>
            <consortium name="WormBaseParasite"/>
        </authorList>
    </citation>
    <scope>IDENTIFICATION</scope>
</reference>
<keyword evidence="2" id="KW-1185">Reference proteome</keyword>
<evidence type="ECO:0000256" key="1">
    <source>
        <dbReference type="SAM" id="MobiDB-lite"/>
    </source>
</evidence>